<evidence type="ECO:0000256" key="1">
    <source>
        <dbReference type="ARBA" id="ARBA00001933"/>
    </source>
</evidence>
<dbReference type="InterPro" id="IPR004839">
    <property type="entry name" value="Aminotransferase_I/II_large"/>
</dbReference>
<dbReference type="CDD" id="cd00609">
    <property type="entry name" value="AAT_like"/>
    <property type="match status" value="1"/>
</dbReference>
<reference evidence="7 8" key="1">
    <citation type="submission" date="2014-10" db="EMBL/GenBank/DDBJ databases">
        <title>Kaistella jeonii genome.</title>
        <authorList>
            <person name="Clayton J.T."/>
            <person name="Newman J.D."/>
        </authorList>
    </citation>
    <scope>NUCLEOTIDE SEQUENCE [LARGE SCALE GENOMIC DNA]</scope>
    <source>
        <strain evidence="7 8">DSM 17048</strain>
    </source>
</reference>
<evidence type="ECO:0000259" key="6">
    <source>
        <dbReference type="Pfam" id="PF00155"/>
    </source>
</evidence>
<proteinExistence type="inferred from homology"/>
<dbReference type="InterPro" id="IPR015424">
    <property type="entry name" value="PyrdxlP-dep_Trfase"/>
</dbReference>
<dbReference type="RefSeq" id="WP_039348847.1">
    <property type="nucleotide sequence ID" value="NZ_FOLA01000003.1"/>
</dbReference>
<keyword evidence="8" id="KW-1185">Reference proteome</keyword>
<accession>A0A0C1FCX2</accession>
<dbReference type="InterPro" id="IPR015421">
    <property type="entry name" value="PyrdxlP-dep_Trfase_major"/>
</dbReference>
<dbReference type="PANTHER" id="PTHR46383:SF1">
    <property type="entry name" value="ASPARTATE AMINOTRANSFERASE"/>
    <property type="match status" value="1"/>
</dbReference>
<evidence type="ECO:0000256" key="4">
    <source>
        <dbReference type="ARBA" id="ARBA00022679"/>
    </source>
</evidence>
<dbReference type="GO" id="GO:0004069">
    <property type="term" value="F:L-aspartate:2-oxoglutarate aminotransferase activity"/>
    <property type="evidence" value="ECO:0007669"/>
    <property type="project" value="UniProtKB-EC"/>
</dbReference>
<dbReference type="STRING" id="266749.SAMN05421876_103232"/>
<dbReference type="Pfam" id="PF00155">
    <property type="entry name" value="Aminotran_1_2"/>
    <property type="match status" value="1"/>
</dbReference>
<feature type="domain" description="Aminotransferase class I/classII large" evidence="6">
    <location>
        <begin position="33"/>
        <end position="386"/>
    </location>
</feature>
<comment type="cofactor">
    <cofactor evidence="1">
        <name>pyridoxal 5'-phosphate</name>
        <dbReference type="ChEBI" id="CHEBI:597326"/>
    </cofactor>
</comment>
<dbReference type="GO" id="GO:0006520">
    <property type="term" value="P:amino acid metabolic process"/>
    <property type="evidence" value="ECO:0007669"/>
    <property type="project" value="InterPro"/>
</dbReference>
<comment type="caution">
    <text evidence="7">The sequence shown here is derived from an EMBL/GenBank/DDBJ whole genome shotgun (WGS) entry which is preliminary data.</text>
</comment>
<dbReference type="EMBL" id="JSYL01000002">
    <property type="protein sequence ID" value="KIA89673.1"/>
    <property type="molecule type" value="Genomic_DNA"/>
</dbReference>
<keyword evidence="5" id="KW-0663">Pyridoxal phosphate</keyword>
<dbReference type="InterPro" id="IPR015422">
    <property type="entry name" value="PyrdxlP-dep_Trfase_small"/>
</dbReference>
<evidence type="ECO:0000256" key="2">
    <source>
        <dbReference type="ARBA" id="ARBA00007441"/>
    </source>
</evidence>
<name>A0A0C1FCX2_9FLAO</name>
<dbReference type="PRINTS" id="PR00753">
    <property type="entry name" value="ACCSYNTHASE"/>
</dbReference>
<dbReference type="Gene3D" id="3.40.640.10">
    <property type="entry name" value="Type I PLP-dependent aspartate aminotransferase-like (Major domain)"/>
    <property type="match status" value="1"/>
</dbReference>
<dbReference type="NCBIfam" id="NF005744">
    <property type="entry name" value="PRK07568.1"/>
    <property type="match status" value="1"/>
</dbReference>
<evidence type="ECO:0000313" key="8">
    <source>
        <dbReference type="Proteomes" id="UP000031473"/>
    </source>
</evidence>
<organism evidence="7 8">
    <name type="scientific">Kaistella jeonii</name>
    <dbReference type="NCBI Taxonomy" id="266749"/>
    <lineage>
        <taxon>Bacteria</taxon>
        <taxon>Pseudomonadati</taxon>
        <taxon>Bacteroidota</taxon>
        <taxon>Flavobacteriia</taxon>
        <taxon>Flavobacteriales</taxon>
        <taxon>Weeksellaceae</taxon>
        <taxon>Chryseobacterium group</taxon>
        <taxon>Kaistella</taxon>
    </lineage>
</organism>
<dbReference type="Gene3D" id="3.90.1150.10">
    <property type="entry name" value="Aspartate Aminotransferase, domain 1"/>
    <property type="match status" value="1"/>
</dbReference>
<keyword evidence="3 7" id="KW-0032">Aminotransferase</keyword>
<dbReference type="InterPro" id="IPR050596">
    <property type="entry name" value="AspAT/PAT-like"/>
</dbReference>
<evidence type="ECO:0000313" key="7">
    <source>
        <dbReference type="EMBL" id="KIA89673.1"/>
    </source>
</evidence>
<keyword evidence="4 7" id="KW-0808">Transferase</keyword>
<dbReference type="EC" id="2.6.1.1" evidence="7"/>
<dbReference type="GO" id="GO:0030170">
    <property type="term" value="F:pyridoxal phosphate binding"/>
    <property type="evidence" value="ECO:0007669"/>
    <property type="project" value="InterPro"/>
</dbReference>
<protein>
    <submittedName>
        <fullName evidence="7">Aspartate aminotransferase</fullName>
        <ecNumber evidence="7">2.6.1.1</ecNumber>
    </submittedName>
</protein>
<evidence type="ECO:0000256" key="3">
    <source>
        <dbReference type="ARBA" id="ARBA00022576"/>
    </source>
</evidence>
<comment type="similarity">
    <text evidence="2">Belongs to the class-I pyridoxal-phosphate-dependent aminotransferase family.</text>
</comment>
<dbReference type="Proteomes" id="UP000031473">
    <property type="component" value="Unassembled WGS sequence"/>
</dbReference>
<evidence type="ECO:0000256" key="5">
    <source>
        <dbReference type="ARBA" id="ARBA00022898"/>
    </source>
</evidence>
<dbReference type="AlphaFoldDB" id="A0A0C1FCX2"/>
<dbReference type="PANTHER" id="PTHR46383">
    <property type="entry name" value="ASPARTATE AMINOTRANSFERASE"/>
    <property type="match status" value="1"/>
</dbReference>
<dbReference type="SUPFAM" id="SSF53383">
    <property type="entry name" value="PLP-dependent transferases"/>
    <property type="match status" value="1"/>
</dbReference>
<dbReference type="OrthoDB" id="9802328at2"/>
<sequence length="401" mass="44995">MPKISHRAQNMPASPVRKLVPFALKAKQKGIKVYHLNIGQPDIETPQTALDAVKNNDLKIFEYALSEGNLEYRTALNNYYHSLGFTDLTTDNFIVTNGGSEALNFAISTLCDDGDEIIIPEPYYANYNGFANTFNVNVVAVSSTIDTGFALPPIEDFEKKITPKTRAILICNPGNPTGYLYTREELQKLADIALKHDIVIISDEVYREYVYDGKQQVSMFEFPEIAENCIIIDSESKRYSMCGVRIGCLITRSKKIHDAAMLFAQARLSPVLLGQIAATAAHVNDSEYILKVRAEYTHRRNVLVDLLNGIPGVICPKPKGAFYCAVELPVDDTDKFAQWLLESYSHNNETIMVAPMSGFYSNPELGKKQVRIAYVLNEADLRRSVELLNDALQKYKIEFNL</sequence>
<gene>
    <name evidence="7" type="ORF">OA86_03325</name>
</gene>